<dbReference type="InterPro" id="IPR010920">
    <property type="entry name" value="LSM_dom_sf"/>
</dbReference>
<dbReference type="RefSeq" id="WP_058469659.1">
    <property type="nucleotide sequence ID" value="NZ_CAAAIC010000014.1"/>
</dbReference>
<keyword evidence="4 5" id="KW-0472">Membrane</keyword>
<dbReference type="EMBL" id="LNYJ01000002">
    <property type="protein sequence ID" value="KTD19097.1"/>
    <property type="molecule type" value="Genomic_DNA"/>
</dbReference>
<dbReference type="InterPro" id="IPR006685">
    <property type="entry name" value="MscS_channel_2nd"/>
</dbReference>
<dbReference type="InterPro" id="IPR023408">
    <property type="entry name" value="MscS_beta-dom_sf"/>
</dbReference>
<evidence type="ECO:0000256" key="3">
    <source>
        <dbReference type="ARBA" id="ARBA00022989"/>
    </source>
</evidence>
<feature type="transmembrane region" description="Helical" evidence="5">
    <location>
        <begin position="216"/>
        <end position="235"/>
    </location>
</feature>
<comment type="caution">
    <text evidence="7">The sequence shown here is derived from an EMBL/GenBank/DDBJ whole genome shotgun (WGS) entry which is preliminary data.</text>
</comment>
<evidence type="ECO:0000259" key="6">
    <source>
        <dbReference type="Pfam" id="PF00924"/>
    </source>
</evidence>
<keyword evidence="3 5" id="KW-1133">Transmembrane helix</keyword>
<dbReference type="Proteomes" id="UP000055035">
    <property type="component" value="Unassembled WGS sequence"/>
</dbReference>
<dbReference type="PANTHER" id="PTHR30566">
    <property type="entry name" value="YNAI-RELATED MECHANOSENSITIVE ION CHANNEL"/>
    <property type="match status" value="1"/>
</dbReference>
<name>A0A0W0VHE6_9GAMM</name>
<evidence type="ECO:0000256" key="2">
    <source>
        <dbReference type="ARBA" id="ARBA00022692"/>
    </source>
</evidence>
<evidence type="ECO:0000256" key="1">
    <source>
        <dbReference type="ARBA" id="ARBA00004370"/>
    </source>
</evidence>
<evidence type="ECO:0000313" key="7">
    <source>
        <dbReference type="EMBL" id="KTD19097.1"/>
    </source>
</evidence>
<feature type="transmembrane region" description="Helical" evidence="5">
    <location>
        <begin position="189"/>
        <end position="210"/>
    </location>
</feature>
<dbReference type="AlphaFoldDB" id="A0A0W0VHE6"/>
<accession>A0A0W0VHE6</accession>
<sequence length="405" mass="45495">MTQTSKLSSVSQPGIKSFTVKLRQIIYMPLLVTLAAIAGNFIYNFYILSNLDSNSATVASLVESFIYYLTLSLCFFWIIIRVISSIKRYIQSGSLPLSHPIINLLLPSISSIIKAVAFLIIATAFIQHLGLPEEFSFLLEKISSVLIIFSMGWILYKVISLGETLTVHRYQMKVNCDVTARKMFTQVLILKRIALAIVTILVVGSSLMLFDNVKALGASVLTTAGVFGLIVTFTAQKTLSGLFAGLEIALTQPIKIGDSVVIDNEFGVIEEINFRNVVVKLWDWRRLIVPTVYFLEQPFQNWSREQSNNMIGSVYLYADFTLPVDELRDELKRILTESALWDRKIQGIQVTDLQDKAMQLRVVASARTASDAWNLRCEMREKLIAFISKNYPLSLPASRTLPSNI</sequence>
<evidence type="ECO:0000256" key="4">
    <source>
        <dbReference type="ARBA" id="ARBA00023136"/>
    </source>
</evidence>
<keyword evidence="8" id="KW-1185">Reference proteome</keyword>
<gene>
    <name evidence="7" type="ORF">Ljor_0063</name>
</gene>
<reference evidence="7 8" key="1">
    <citation type="submission" date="2015-11" db="EMBL/GenBank/DDBJ databases">
        <title>Genomic analysis of 38 Legionella species identifies large and diverse effector repertoires.</title>
        <authorList>
            <person name="Burstein D."/>
            <person name="Amaro F."/>
            <person name="Zusman T."/>
            <person name="Lifshitz Z."/>
            <person name="Cohen O."/>
            <person name="Gilbert J.A."/>
            <person name="Pupko T."/>
            <person name="Shuman H.A."/>
            <person name="Segal G."/>
        </authorList>
    </citation>
    <scope>NUCLEOTIDE SEQUENCE [LARGE SCALE GENOMIC DNA]</scope>
    <source>
        <strain evidence="7 8">BL-540</strain>
    </source>
</reference>
<dbReference type="STRING" id="456.Ljor_0063"/>
<dbReference type="Gene3D" id="2.30.30.60">
    <property type="match status" value="1"/>
</dbReference>
<proteinExistence type="predicted"/>
<feature type="transmembrane region" description="Helical" evidence="5">
    <location>
        <begin position="65"/>
        <end position="83"/>
    </location>
</feature>
<evidence type="ECO:0000313" key="8">
    <source>
        <dbReference type="Proteomes" id="UP000055035"/>
    </source>
</evidence>
<feature type="transmembrane region" description="Helical" evidence="5">
    <location>
        <begin position="104"/>
        <end position="126"/>
    </location>
</feature>
<dbReference type="PANTHER" id="PTHR30566:SF25">
    <property type="entry name" value="INNER MEMBRANE PROTEIN"/>
    <property type="match status" value="1"/>
</dbReference>
<comment type="subcellular location">
    <subcellularLocation>
        <location evidence="1">Membrane</location>
    </subcellularLocation>
</comment>
<dbReference type="SUPFAM" id="SSF50182">
    <property type="entry name" value="Sm-like ribonucleoproteins"/>
    <property type="match status" value="1"/>
</dbReference>
<dbReference type="OrthoDB" id="9792218at2"/>
<organism evidence="7 8">
    <name type="scientific">Legionella jordanis</name>
    <dbReference type="NCBI Taxonomy" id="456"/>
    <lineage>
        <taxon>Bacteria</taxon>
        <taxon>Pseudomonadati</taxon>
        <taxon>Pseudomonadota</taxon>
        <taxon>Gammaproteobacteria</taxon>
        <taxon>Legionellales</taxon>
        <taxon>Legionellaceae</taxon>
        <taxon>Legionella</taxon>
    </lineage>
</organism>
<dbReference type="GO" id="GO:0016020">
    <property type="term" value="C:membrane"/>
    <property type="evidence" value="ECO:0007669"/>
    <property type="project" value="UniProtKB-SubCell"/>
</dbReference>
<dbReference type="PATRIC" id="fig|456.5.peg.74"/>
<feature type="domain" description="Mechanosensitive ion channel MscS" evidence="6">
    <location>
        <begin position="238"/>
        <end position="304"/>
    </location>
</feature>
<keyword evidence="2 5" id="KW-0812">Transmembrane</keyword>
<protein>
    <submittedName>
        <fullName evidence="7">Small-conductance mechanosensitive channel</fullName>
    </submittedName>
</protein>
<feature type="transmembrane region" description="Helical" evidence="5">
    <location>
        <begin position="25"/>
        <end position="45"/>
    </location>
</feature>
<dbReference type="GO" id="GO:0008381">
    <property type="term" value="F:mechanosensitive monoatomic ion channel activity"/>
    <property type="evidence" value="ECO:0007669"/>
    <property type="project" value="UniProtKB-ARBA"/>
</dbReference>
<dbReference type="Gene3D" id="1.10.287.1260">
    <property type="match status" value="1"/>
</dbReference>
<feature type="transmembrane region" description="Helical" evidence="5">
    <location>
        <begin position="146"/>
        <end position="168"/>
    </location>
</feature>
<evidence type="ECO:0000256" key="5">
    <source>
        <dbReference type="SAM" id="Phobius"/>
    </source>
</evidence>
<dbReference type="Pfam" id="PF00924">
    <property type="entry name" value="MS_channel_2nd"/>
    <property type="match status" value="1"/>
</dbReference>